<comment type="caution">
    <text evidence="1">The sequence shown here is derived from an EMBL/GenBank/DDBJ whole genome shotgun (WGS) entry which is preliminary data.</text>
</comment>
<evidence type="ECO:0000313" key="1">
    <source>
        <dbReference type="EMBL" id="MFD3223555.1"/>
    </source>
</evidence>
<dbReference type="Pfam" id="PF05125">
    <property type="entry name" value="Phage_cap_P2"/>
    <property type="match status" value="1"/>
</dbReference>
<accession>A0ABW6C9C0</accession>
<evidence type="ECO:0000313" key="2">
    <source>
        <dbReference type="Proteomes" id="UP001598201"/>
    </source>
</evidence>
<gene>
    <name evidence="1" type="ORF">ACFPK4_08405</name>
</gene>
<dbReference type="EMBL" id="JBHUCJ010000014">
    <property type="protein sequence ID" value="MFD3223555.1"/>
    <property type="molecule type" value="Genomic_DNA"/>
</dbReference>
<protein>
    <submittedName>
        <fullName evidence="1">P2 family phage major capsid protein</fullName>
    </submittedName>
</protein>
<organism evidence="1 2">
    <name type="scientific">Rahnella sp. (strain Y9602)</name>
    <dbReference type="NCBI Taxonomy" id="2703885"/>
    <lineage>
        <taxon>Bacteria</taxon>
        <taxon>Pseudomonadati</taxon>
        <taxon>Pseudomonadota</taxon>
        <taxon>Gammaproteobacteria</taxon>
        <taxon>Enterobacterales</taxon>
        <taxon>Yersiniaceae</taxon>
        <taxon>Rahnella</taxon>
    </lineage>
</organism>
<dbReference type="InterPro" id="IPR006441">
    <property type="entry name" value="Phage_P2_GpN"/>
</dbReference>
<proteinExistence type="predicted"/>
<dbReference type="RefSeq" id="WP_379671732.1">
    <property type="nucleotide sequence ID" value="NZ_JBHUCJ010000014.1"/>
</dbReference>
<reference evidence="1 2" key="1">
    <citation type="submission" date="2024-09" db="EMBL/GenBank/DDBJ databases">
        <title>Genomes of Rahnella.</title>
        <authorList>
            <person name="Mnguni F.C."/>
            <person name="Shin G.Y."/>
            <person name="Coutinho T."/>
        </authorList>
    </citation>
    <scope>NUCLEOTIDE SEQUENCE [LARGE SCALE GENOMIC DNA]</scope>
    <source>
        <strain evidence="1 2">20WA0057</strain>
    </source>
</reference>
<name>A0ABW6C9C0_RAHSY</name>
<dbReference type="Proteomes" id="UP001598201">
    <property type="component" value="Unassembled WGS sequence"/>
</dbReference>
<keyword evidence="2" id="KW-1185">Reference proteome</keyword>
<sequence length="333" mass="36712">MAVHLIPDMAKQFHQLFTRGAEYFSNNKEGEFTISTPSENSLHIAMLESGWMMGSITLRDIDSSTGQAIEIGDNSLHSGRALSGRFKKKLTVNGTPFELVETDSCVSLSYEQLGQLANINSFDKFVSLLSDFFGRAVSLDMLRIGFNGEYTGLPTNPIENPKGEDINTGWHAIAREFNNGSQVITEKFSLGEGGDYPHLDALANQLIKDKIPEAFREDPRLVVLVGAELAAKERLRLFNAADRSLSDAAAAQLLTSSIAGRFAFVPPFMPGKRLAITTLENLHVYTQKGSRRFRAEFVDDSAEYQHAYLRNEGYALGNGFLYAAADENAITLL</sequence>